<evidence type="ECO:0000313" key="2">
    <source>
        <dbReference type="EMBL" id="ALV27379.1"/>
    </source>
</evidence>
<keyword evidence="1" id="KW-0812">Transmembrane</keyword>
<dbReference type="KEGG" id="pphr:APZ00_10190"/>
<keyword evidence="3" id="KW-1185">Reference proteome</keyword>
<dbReference type="EMBL" id="CP013068">
    <property type="protein sequence ID" value="ALV27379.1"/>
    <property type="molecule type" value="Genomic_DNA"/>
</dbReference>
<dbReference type="RefSeq" id="WP_058898858.1">
    <property type="nucleotide sequence ID" value="NZ_CP013068.1"/>
</dbReference>
<evidence type="ECO:0000313" key="3">
    <source>
        <dbReference type="Proteomes" id="UP000064921"/>
    </source>
</evidence>
<feature type="transmembrane region" description="Helical" evidence="1">
    <location>
        <begin position="12"/>
        <end position="30"/>
    </location>
</feature>
<dbReference type="Proteomes" id="UP000064921">
    <property type="component" value="Chromosome"/>
</dbReference>
<name>A0A0U3PEW2_9HYPH</name>
<gene>
    <name evidence="2" type="ORF">APZ00_10190</name>
</gene>
<feature type="transmembrane region" description="Helical" evidence="1">
    <location>
        <begin position="64"/>
        <end position="86"/>
    </location>
</feature>
<sequence>MSMFDLFHAPKTLATTVILTVAITLVPLLWLPVTVVLVGTTLYMLMLVAFALIFYCVEYNDIGMLYLAGMFVAFGVAVSIMADVGAVQPETAFRYAAVLTVLALVTALAVPLVAMLCKEG</sequence>
<evidence type="ECO:0000256" key="1">
    <source>
        <dbReference type="SAM" id="Phobius"/>
    </source>
</evidence>
<dbReference type="AlphaFoldDB" id="A0A0U3PEW2"/>
<reference evidence="2 3" key="1">
    <citation type="submission" date="2015-10" db="EMBL/GenBank/DDBJ databases">
        <title>The world's first case of liver abscess caused by Pannonibacter phragmitetus.</title>
        <authorList>
            <person name="Ming D."/>
            <person name="Wang M."/>
            <person name="Zhou Y."/>
            <person name="Jiang T."/>
            <person name="Hu S."/>
        </authorList>
    </citation>
    <scope>NUCLEOTIDE SEQUENCE [LARGE SCALE GENOMIC DNA]</scope>
    <source>
        <strain evidence="2 3">31801</strain>
    </source>
</reference>
<protein>
    <submittedName>
        <fullName evidence="2">Uncharacterized protein</fullName>
    </submittedName>
</protein>
<keyword evidence="1" id="KW-0472">Membrane</keyword>
<keyword evidence="1" id="KW-1133">Transmembrane helix</keyword>
<dbReference type="STRING" id="121719.APZ00_10190"/>
<accession>A0A0U3PEW2</accession>
<feature type="transmembrane region" description="Helical" evidence="1">
    <location>
        <begin position="92"/>
        <end position="117"/>
    </location>
</feature>
<feature type="transmembrane region" description="Helical" evidence="1">
    <location>
        <begin position="36"/>
        <end position="57"/>
    </location>
</feature>
<proteinExistence type="predicted"/>
<organism evidence="2 3">
    <name type="scientific">Pannonibacter phragmitetus</name>
    <dbReference type="NCBI Taxonomy" id="121719"/>
    <lineage>
        <taxon>Bacteria</taxon>
        <taxon>Pseudomonadati</taxon>
        <taxon>Pseudomonadota</taxon>
        <taxon>Alphaproteobacteria</taxon>
        <taxon>Hyphomicrobiales</taxon>
        <taxon>Stappiaceae</taxon>
        <taxon>Pannonibacter</taxon>
    </lineage>
</organism>